<dbReference type="SUPFAM" id="SSF56112">
    <property type="entry name" value="Protein kinase-like (PK-like)"/>
    <property type="match status" value="1"/>
</dbReference>
<evidence type="ECO:0000256" key="5">
    <source>
        <dbReference type="ARBA" id="ARBA00022777"/>
    </source>
</evidence>
<dbReference type="Gene3D" id="1.10.1070.11">
    <property type="entry name" value="Phosphatidylinositol 3-/4-kinase, catalytic domain"/>
    <property type="match status" value="1"/>
</dbReference>
<evidence type="ECO:0000256" key="2">
    <source>
        <dbReference type="ARBA" id="ARBA00022679"/>
    </source>
</evidence>
<dbReference type="SMART" id="SM00146">
    <property type="entry name" value="PI3Kc"/>
    <property type="match status" value="1"/>
</dbReference>
<dbReference type="PROSITE" id="PS00916">
    <property type="entry name" value="PI3_4_KINASE_2"/>
    <property type="match status" value="1"/>
</dbReference>
<dbReference type="SMART" id="SM01343">
    <property type="entry name" value="FATC"/>
    <property type="match status" value="1"/>
</dbReference>
<dbReference type="InterPro" id="IPR014009">
    <property type="entry name" value="PIK_FAT"/>
</dbReference>
<dbReference type="GO" id="GO:0038202">
    <property type="term" value="P:TORC1 signaling"/>
    <property type="evidence" value="ECO:0007669"/>
    <property type="project" value="TreeGrafter"/>
</dbReference>
<dbReference type="InterPro" id="IPR011009">
    <property type="entry name" value="Kinase-like_dom_sf"/>
</dbReference>
<evidence type="ECO:0000256" key="1">
    <source>
        <dbReference type="ARBA" id="ARBA00011031"/>
    </source>
</evidence>
<dbReference type="GO" id="GO:0005634">
    <property type="term" value="C:nucleus"/>
    <property type="evidence" value="ECO:0007669"/>
    <property type="project" value="TreeGrafter"/>
</dbReference>
<feature type="region of interest" description="Disordered" evidence="10">
    <location>
        <begin position="2181"/>
        <end position="2216"/>
    </location>
</feature>
<feature type="domain" description="FATC" evidence="13">
    <location>
        <begin position="2300"/>
        <end position="2328"/>
    </location>
</feature>
<dbReference type="PANTHER" id="PTHR11139">
    <property type="entry name" value="ATAXIA TELANGIECTASIA MUTATED ATM -RELATED"/>
    <property type="match status" value="1"/>
</dbReference>
<dbReference type="SUPFAM" id="SSF47212">
    <property type="entry name" value="FKBP12-rapamycin-binding domain of FKBP-rapamycin-associated protein (FRAP)"/>
    <property type="match status" value="1"/>
</dbReference>
<dbReference type="EC" id="2.7.11.1" evidence="9"/>
<dbReference type="InterPro" id="IPR057564">
    <property type="entry name" value="HEAT_ATR"/>
</dbReference>
<dbReference type="EMBL" id="UYSU01033976">
    <property type="protein sequence ID" value="VDL93463.1"/>
    <property type="molecule type" value="Genomic_DNA"/>
</dbReference>
<evidence type="ECO:0000256" key="7">
    <source>
        <dbReference type="ARBA" id="ARBA00047899"/>
    </source>
</evidence>
<dbReference type="WBParaSite" id="SSLN_0000731001-mRNA-1">
    <property type="protein sequence ID" value="SSLN_0000731001-mRNA-1"/>
    <property type="gene ID" value="SSLN_0000731001"/>
</dbReference>
<feature type="domain" description="PI3K/PI4K catalytic" evidence="11">
    <location>
        <begin position="1765"/>
        <end position="2134"/>
    </location>
</feature>
<dbReference type="Pfam" id="PF02259">
    <property type="entry name" value="FAT"/>
    <property type="match status" value="2"/>
</dbReference>
<dbReference type="InterPro" id="IPR024585">
    <property type="entry name" value="mTOR_dom"/>
</dbReference>
<keyword evidence="3" id="KW-0677">Repeat</keyword>
<keyword evidence="9" id="KW-0723">Serine/threonine-protein kinase</keyword>
<evidence type="ECO:0000256" key="8">
    <source>
        <dbReference type="ARBA" id="ARBA00048679"/>
    </source>
</evidence>
<comment type="catalytic activity">
    <reaction evidence="8">
        <text>L-seryl-[protein] + ATP = O-phospho-L-seryl-[protein] + ADP + H(+)</text>
        <dbReference type="Rhea" id="RHEA:17989"/>
        <dbReference type="Rhea" id="RHEA-COMP:9863"/>
        <dbReference type="Rhea" id="RHEA-COMP:11604"/>
        <dbReference type="ChEBI" id="CHEBI:15378"/>
        <dbReference type="ChEBI" id="CHEBI:29999"/>
        <dbReference type="ChEBI" id="CHEBI:30616"/>
        <dbReference type="ChEBI" id="CHEBI:83421"/>
        <dbReference type="ChEBI" id="CHEBI:456216"/>
        <dbReference type="EC" id="2.7.11.1"/>
    </reaction>
</comment>
<dbReference type="Gene3D" id="3.30.1010.10">
    <property type="entry name" value="Phosphatidylinositol 3-kinase Catalytic Subunit, Chain A, domain 4"/>
    <property type="match status" value="1"/>
</dbReference>
<feature type="region of interest" description="Disordered" evidence="10">
    <location>
        <begin position="1432"/>
        <end position="1455"/>
    </location>
</feature>
<dbReference type="FunFam" id="3.30.1010.10:FF:000006">
    <property type="entry name" value="Serine/threonine-protein kinase TOR"/>
    <property type="match status" value="1"/>
</dbReference>
<dbReference type="PROSITE" id="PS50290">
    <property type="entry name" value="PI3_4_KINASE_3"/>
    <property type="match status" value="1"/>
</dbReference>
<feature type="compositionally biased region" description="Low complexity" evidence="10">
    <location>
        <begin position="2181"/>
        <end position="2195"/>
    </location>
</feature>
<keyword evidence="5 9" id="KW-0418">Kinase</keyword>
<dbReference type="Gene3D" id="1.20.120.150">
    <property type="entry name" value="FKBP12-rapamycin binding domain"/>
    <property type="match status" value="1"/>
</dbReference>
<dbReference type="GO" id="GO:0031932">
    <property type="term" value="C:TORC2 complex"/>
    <property type="evidence" value="ECO:0007669"/>
    <property type="project" value="TreeGrafter"/>
</dbReference>
<dbReference type="InterPro" id="IPR016024">
    <property type="entry name" value="ARM-type_fold"/>
</dbReference>
<feature type="region of interest" description="Disordered" evidence="10">
    <location>
        <begin position="2127"/>
        <end position="2166"/>
    </location>
</feature>
<reference evidence="16" key="1">
    <citation type="submission" date="2016-06" db="UniProtKB">
        <authorList>
            <consortium name="WormBaseParasite"/>
        </authorList>
    </citation>
    <scope>IDENTIFICATION</scope>
</reference>
<protein>
    <recommendedName>
        <fullName evidence="9">Serine/threonine-protein kinase TOR</fullName>
        <ecNumber evidence="9">2.7.11.1</ecNumber>
    </recommendedName>
</protein>
<gene>
    <name evidence="14" type="ORF">SSLN_LOCUS7078</name>
</gene>
<dbReference type="InterPro" id="IPR026683">
    <property type="entry name" value="TOR_cat"/>
</dbReference>
<dbReference type="InterPro" id="IPR003151">
    <property type="entry name" value="PIK-rel_kinase_FAT"/>
</dbReference>
<evidence type="ECO:0000256" key="9">
    <source>
        <dbReference type="RuleBase" id="RU364109"/>
    </source>
</evidence>
<dbReference type="PANTHER" id="PTHR11139:SF9">
    <property type="entry name" value="SERINE_THREONINE-PROTEIN KINASE MTOR"/>
    <property type="match status" value="1"/>
</dbReference>
<dbReference type="GO" id="GO:0004674">
    <property type="term" value="F:protein serine/threonine kinase activity"/>
    <property type="evidence" value="ECO:0007669"/>
    <property type="project" value="UniProtKB-KW"/>
</dbReference>
<dbReference type="Pfam" id="PF23593">
    <property type="entry name" value="HEAT_ATR"/>
    <property type="match status" value="1"/>
</dbReference>
<dbReference type="Pfam" id="PF00454">
    <property type="entry name" value="PI3_PI4_kinase"/>
    <property type="match status" value="1"/>
</dbReference>
<dbReference type="GO" id="GO:0005524">
    <property type="term" value="F:ATP binding"/>
    <property type="evidence" value="ECO:0007669"/>
    <property type="project" value="UniProtKB-KW"/>
</dbReference>
<evidence type="ECO:0000313" key="15">
    <source>
        <dbReference type="Proteomes" id="UP000275846"/>
    </source>
</evidence>
<evidence type="ECO:0000256" key="4">
    <source>
        <dbReference type="ARBA" id="ARBA00022741"/>
    </source>
</evidence>
<dbReference type="SUPFAM" id="SSF48371">
    <property type="entry name" value="ARM repeat"/>
    <property type="match status" value="1"/>
</dbReference>
<organism evidence="16">
    <name type="scientific">Schistocephalus solidus</name>
    <name type="common">Tapeworm</name>
    <dbReference type="NCBI Taxonomy" id="70667"/>
    <lineage>
        <taxon>Eukaryota</taxon>
        <taxon>Metazoa</taxon>
        <taxon>Spiralia</taxon>
        <taxon>Lophotrochozoa</taxon>
        <taxon>Platyhelminthes</taxon>
        <taxon>Cestoda</taxon>
        <taxon>Eucestoda</taxon>
        <taxon>Diphyllobothriidea</taxon>
        <taxon>Diphyllobothriidae</taxon>
        <taxon>Schistocephalus</taxon>
    </lineage>
</organism>
<evidence type="ECO:0000259" key="13">
    <source>
        <dbReference type="PROSITE" id="PS51190"/>
    </source>
</evidence>
<comment type="similarity">
    <text evidence="1 9">Belongs to the PI3/PI4-kinase family.</text>
</comment>
<sequence length="2328" mass="256754">MITNTGFVVLPYLKHPDLLDLLFGLLKREESKNIQAELPSVKDRCLNRFGVLRLVIRFHLSTTVFEANFLPSSLNASSVAPARRPSIYIPFQIVRLLGLIGAVDPFKLKMCSSQMDSLQDTGVAVSMHDTAESRENTQVAITLLQLCLPHRHSHSCHFFQIVPLVDITQSELLVNFFWESKEEFFAAYALSTLINLLREPIMRSQCDKVVLAIYNVVSSLGQRSIPYLHQVMRELFQCLQSLQDARLQEILLYHLGSIISIIGPHAKEFVHDVVNIIVAHWWISPAVQRAAIRLLGSVSSALGSDFRPFISRLTPTLLRMLKQETDEANLKALFDLLGDLGVLLEDHVHILVPTMANLIGNTEEESLDRLLRSALEQSTSAISTSATFLPPQATTGSSFNSATAASSCSPESVELMAIAGASPPLNAPLGQDASAVLLEDQWRPGALLQWTSEGSQRQAFAGGNHVGGSLALRLAGLQCFLKFTKCLALDSLCATITHPICRLLSLLHERQYIGGGVGGGGGTGAAAYVPGVSSLLQQAGGAPTTSHLGGGRQSRSAVGGSGAGVGGGSSGASVTAGARAALQALFSPCMDVITNLLARMGPKFQVVMPLVQMTLNLLGMSHPGFSALFSKVSDFGSGRVNHSHELRPSPKIPLFTYPKRIVVFSGPAVSVSMNLDFVAELDITDDNVPTPAPAPEPDLSTTKTHTLNSLNLERAWRSTRLVSTDDWNQWLKTLSNAMLRESPSPAIRACARLIGVAPTISRTLFNAAFMSCWPELTDQLQDDLIATLESVLRLSSQTTEISQVVLNLEEFMAHVDKYSGSAPRMHLPLSLNMLADRAMRNRSYAKALRYKELEFLEEIDKRSSPTPATLSALLAIYDKLQLSEASTGVLLYATRDPRTKLADEELWYEKLRDWDRAIALCDRKLEDERIKDKTKPILCRLRCLHSLGQWCLDNNCLIILFKSASCLRGQLDSMAWERWNWVSEVTRQQMAPLATSAAITVGAWDRAEHYARCLPSRSYEAGFYRSVLAFHAGNYSLALDEVAKARAVLAANLTPLTGEGYLRAYPDLVAAQLLAEVEEVIQYKLIPERCAVLHDSWHKRLIGCHSVVEDWGRIIQLRQLVLDPHKNIRSCLRYAGLCRRSGRLSLSLQVLLSMMGFNPTTVPPKQPIIGPEPSIVFAYTKLLWASGSKEEAFTRLRVLREVVLEPMLCAETTTTTTTANSLVGGSRHDYVNVDPTAMAVAAGTGGSAYSSTATQSAVTAAVSAGNWCDLASASVDAAAVRARMSDLRKLLSKVCMRLGNWYSELYLRTPNEVVTLPGNKHAGAHLSLAQPYSGVGDVQQASLLLNLDGGQSGRPGVSLLDEKAVYSHRFVINCYRTATEHTPGNRFAWQAWAIANYDLFTRLGMEKAQLEQYESELRQAFNTGIDLPYRSQPSDAPFASAGDQPGNQSAQQTPAATVQQTLTALASRRAVLQHSMEQLAAPSVRGYINSISISPDANLQDSLRLINLLFQFGHLSEIRDLIREGLGKIRLQNWLVVLQQLLARIDTPLEHVANIIVDLLVAVGRRYPQALVFSLALAFKSGGSDRRRYYANKILYSMEEHSQQLVSEAFLASTGVKVISHSALFYLTFLQLNEELIRISITWVEMWAECLEDASRVYFGEKDIGKMFRLLHPLHLVMDRGHETNNEAAFLQQFGTELTNCRLHCERFEQLGAKADLQQAWDGYYTLYRNLTVTAPRLQAYGKDWQLAVPGSYKPQRPLIRMAGVKNCLTVMTSKQHPRRLTILGSNGQNYVFLLKGHEDTRQDERIMQFFGLVNTLLMSEPETLRRNLTIQRFSVIPLSTNTGLIGWVPNSDTLHSLIRDYREKSGILLNQEHREMLRLAPDFDRLNLSQKMEVFEAGLRESSGRDLANILWLKSHNSEAWFERRTTFIRSMAVMSMVGYILGLGDRHPSNLMLCRETGKVVHIDFGDCFEVAMMREKFPEKVPFRLTRMIIAAMEVSLYLYRPRGVVFCTPAIVCLDALRMNCGSPFLTDMCSTPPVFPQVTGIDGVYRHTCDTVMQLMRDNRDSLLAVLEAFIHDPLLQWVLLENKKSVFAQPDSARLANQAAGAGQIPPVGAAAQTQVTRVQQQAQQGAVGGSVHPQVNRAPQLGSQHRPPQTTTTGTGLNAALFGGGMTSGRQAATAAAGAAGAPPSSSSRLGVYGQTPTSAHSRNAPRVFTNPAYPASPSLRDYHKVNPWRHHLCNGPWLGCYETGLQAFIFSAKLLPENDGTEDSAGAAFGNAKARDVLSRIRRKLDGNESGQVVTVHQQVDDLIREATSSRNICQMYIGW</sequence>
<dbReference type="InterPro" id="IPR050517">
    <property type="entry name" value="DDR_Repair_Kinase"/>
</dbReference>
<dbReference type="Pfam" id="PF08771">
    <property type="entry name" value="FRB_dom"/>
    <property type="match status" value="1"/>
</dbReference>
<keyword evidence="4 9" id="KW-0547">Nucleotide-binding</keyword>
<feature type="compositionally biased region" description="Low complexity" evidence="10">
    <location>
        <begin position="2157"/>
        <end position="2166"/>
    </location>
</feature>
<dbReference type="STRING" id="70667.A0A183SS80"/>
<keyword evidence="2 9" id="KW-0808">Transferase</keyword>
<keyword evidence="6 9" id="KW-0067">ATP-binding</keyword>
<dbReference type="GO" id="GO:0044877">
    <property type="term" value="F:protein-containing complex binding"/>
    <property type="evidence" value="ECO:0007669"/>
    <property type="project" value="InterPro"/>
</dbReference>
<dbReference type="GO" id="GO:0031931">
    <property type="term" value="C:TORC1 complex"/>
    <property type="evidence" value="ECO:0007669"/>
    <property type="project" value="TreeGrafter"/>
</dbReference>
<evidence type="ECO:0000256" key="3">
    <source>
        <dbReference type="ARBA" id="ARBA00022737"/>
    </source>
</evidence>
<evidence type="ECO:0000313" key="14">
    <source>
        <dbReference type="EMBL" id="VDL93463.1"/>
    </source>
</evidence>
<dbReference type="Pfam" id="PF11865">
    <property type="entry name" value="mTOR_dom"/>
    <property type="match status" value="1"/>
</dbReference>
<accession>A0A183SS80</accession>
<dbReference type="OrthoDB" id="6265484at2759"/>
<evidence type="ECO:0000259" key="12">
    <source>
        <dbReference type="PROSITE" id="PS51189"/>
    </source>
</evidence>
<dbReference type="SMART" id="SM01345">
    <property type="entry name" value="Rapamycin_bind"/>
    <property type="match status" value="1"/>
</dbReference>
<dbReference type="GO" id="GO:0016242">
    <property type="term" value="P:negative regulation of macroautophagy"/>
    <property type="evidence" value="ECO:0007669"/>
    <property type="project" value="TreeGrafter"/>
</dbReference>
<dbReference type="InterPro" id="IPR000403">
    <property type="entry name" value="PI3/4_kinase_cat_dom"/>
</dbReference>
<dbReference type="CDD" id="cd05169">
    <property type="entry name" value="PIKKc_TOR"/>
    <property type="match status" value="1"/>
</dbReference>
<comment type="catalytic activity">
    <reaction evidence="7 9">
        <text>L-threonyl-[protein] + ATP = O-phospho-L-threonyl-[protein] + ADP + H(+)</text>
        <dbReference type="Rhea" id="RHEA:46608"/>
        <dbReference type="Rhea" id="RHEA-COMP:11060"/>
        <dbReference type="Rhea" id="RHEA-COMP:11605"/>
        <dbReference type="ChEBI" id="CHEBI:15378"/>
        <dbReference type="ChEBI" id="CHEBI:30013"/>
        <dbReference type="ChEBI" id="CHEBI:30616"/>
        <dbReference type="ChEBI" id="CHEBI:61977"/>
        <dbReference type="ChEBI" id="CHEBI:456216"/>
        <dbReference type="EC" id="2.7.11.1"/>
    </reaction>
</comment>
<dbReference type="PROSITE" id="PS51189">
    <property type="entry name" value="FAT"/>
    <property type="match status" value="1"/>
</dbReference>
<evidence type="ECO:0000256" key="6">
    <source>
        <dbReference type="ARBA" id="ARBA00022840"/>
    </source>
</evidence>
<dbReference type="InterPro" id="IPR036940">
    <property type="entry name" value="PI3/4_kinase_cat_sf"/>
</dbReference>
<keyword evidence="15" id="KW-1185">Reference proteome</keyword>
<dbReference type="Proteomes" id="UP000275846">
    <property type="component" value="Unassembled WGS sequence"/>
</dbReference>
<dbReference type="InterPro" id="IPR011989">
    <property type="entry name" value="ARM-like"/>
</dbReference>
<proteinExistence type="inferred from homology"/>
<dbReference type="InterPro" id="IPR003152">
    <property type="entry name" value="FATC_dom"/>
</dbReference>
<dbReference type="InterPro" id="IPR009076">
    <property type="entry name" value="FRB_dom"/>
</dbReference>
<evidence type="ECO:0000313" key="16">
    <source>
        <dbReference type="WBParaSite" id="SSLN_0000731001-mRNA-1"/>
    </source>
</evidence>
<reference evidence="14 15" key="2">
    <citation type="submission" date="2018-11" db="EMBL/GenBank/DDBJ databases">
        <authorList>
            <consortium name="Pathogen Informatics"/>
        </authorList>
    </citation>
    <scope>NUCLEOTIDE SEQUENCE [LARGE SCALE GENOMIC DNA]</scope>
    <source>
        <strain evidence="14 15">NST_G2</strain>
    </source>
</reference>
<evidence type="ECO:0000259" key="11">
    <source>
        <dbReference type="PROSITE" id="PS50290"/>
    </source>
</evidence>
<dbReference type="InterPro" id="IPR018936">
    <property type="entry name" value="PI3/4_kinase_CS"/>
</dbReference>
<feature type="region of interest" description="Disordered" evidence="10">
    <location>
        <begin position="539"/>
        <end position="563"/>
    </location>
</feature>
<evidence type="ECO:0000256" key="10">
    <source>
        <dbReference type="SAM" id="MobiDB-lite"/>
    </source>
</evidence>
<dbReference type="Gene3D" id="1.25.10.10">
    <property type="entry name" value="Leucine-rich Repeat Variant"/>
    <property type="match status" value="1"/>
</dbReference>
<dbReference type="InterPro" id="IPR036738">
    <property type="entry name" value="FRB_sf"/>
</dbReference>
<feature type="domain" description="FAT" evidence="12">
    <location>
        <begin position="833"/>
        <end position="1581"/>
    </location>
</feature>
<dbReference type="Pfam" id="PF02260">
    <property type="entry name" value="FATC"/>
    <property type="match status" value="1"/>
</dbReference>
<dbReference type="PROSITE" id="PS51190">
    <property type="entry name" value="FATC"/>
    <property type="match status" value="1"/>
</dbReference>
<name>A0A183SS80_SCHSO</name>
<dbReference type="GO" id="GO:0005737">
    <property type="term" value="C:cytoplasm"/>
    <property type="evidence" value="ECO:0007669"/>
    <property type="project" value="TreeGrafter"/>
</dbReference>
<dbReference type="SMART" id="SM01346">
    <property type="entry name" value="DUF3385"/>
    <property type="match status" value="1"/>
</dbReference>